<dbReference type="EMBL" id="CAJNOL010003786">
    <property type="protein sequence ID" value="CAF1574041.1"/>
    <property type="molecule type" value="Genomic_DNA"/>
</dbReference>
<comment type="caution">
    <text evidence="1">The sequence shown here is derived from an EMBL/GenBank/DDBJ whole genome shotgun (WGS) entry which is preliminary data.</text>
</comment>
<evidence type="ECO:0000313" key="1">
    <source>
        <dbReference type="EMBL" id="CAF1574041.1"/>
    </source>
</evidence>
<reference evidence="1" key="1">
    <citation type="submission" date="2021-02" db="EMBL/GenBank/DDBJ databases">
        <authorList>
            <person name="Nowell W R."/>
        </authorList>
    </citation>
    <scope>NUCLEOTIDE SEQUENCE</scope>
</reference>
<evidence type="ECO:0000313" key="2">
    <source>
        <dbReference type="Proteomes" id="UP000663870"/>
    </source>
</evidence>
<accession>A0A815YUE2</accession>
<keyword evidence="2" id="KW-1185">Reference proteome</keyword>
<name>A0A815YUE2_9BILA</name>
<dbReference type="AlphaFoldDB" id="A0A815YUE2"/>
<proteinExistence type="predicted"/>
<protein>
    <submittedName>
        <fullName evidence="1">Uncharacterized protein</fullName>
    </submittedName>
</protein>
<organism evidence="1 2">
    <name type="scientific">Rotaria sordida</name>
    <dbReference type="NCBI Taxonomy" id="392033"/>
    <lineage>
        <taxon>Eukaryota</taxon>
        <taxon>Metazoa</taxon>
        <taxon>Spiralia</taxon>
        <taxon>Gnathifera</taxon>
        <taxon>Rotifera</taxon>
        <taxon>Eurotatoria</taxon>
        <taxon>Bdelloidea</taxon>
        <taxon>Philodinida</taxon>
        <taxon>Philodinidae</taxon>
        <taxon>Rotaria</taxon>
    </lineage>
</organism>
<dbReference type="Proteomes" id="UP000663870">
    <property type="component" value="Unassembled WGS sequence"/>
</dbReference>
<sequence>MYTQSAVTTHLDSQSMATDDSDCYPTTSKFFKTQPSEFNSKQGESGEEISANYINILASPKLFETNVTFSYEKLIVECRFSIKLRKSHRETLAQTSIEDVAFHGIILYSFEDFETGKTCFQDIHRIISVHPISSSMIRLDDAAIEAFYENYVEYLLENPPNARDDIILFARRADKLLHER</sequence>
<gene>
    <name evidence="1" type="ORF">JXQ802_LOCUS45491</name>
</gene>